<evidence type="ECO:0000313" key="2">
    <source>
        <dbReference type="Proteomes" id="UP000799755"/>
    </source>
</evidence>
<dbReference type="EMBL" id="MU003525">
    <property type="protein sequence ID" value="KAF2466447.1"/>
    <property type="molecule type" value="Genomic_DNA"/>
</dbReference>
<keyword evidence="2" id="KW-1185">Reference proteome</keyword>
<sequence length="444" mass="50930">KTVWPKNKDMKPLPTDEESDGGVSFRSNSNGDPNYDIKKLIDWEGNWLPAPVEWDGRKVFHNRHLGDHIEAWINRSDDRTCYMAMDITPEFTAEKNGELVPRSWVPVKIEDDAPQHFWRALPTRAPPPLSDIELAENPWWESYQEGTASLLNPLTVPEAKVDPTVDDNQLPGMMVSSEEAVKRRNFAQAERVRKLLAKRNRSYKEVSSAIQSALTNLPDRALKPTANIYIRPVFPADIRQITDIYNYYVKQTIRANEFNERQQSQMAHRIEDITTRNLPWIVAVNRGDNPKGRSSQYVNEKIVGFANIDDYCDQGSMYRFTFELELYVHSAYQSQGIGKCLLDRMISIADTSYNPKGGYEWIARGDYLRNGCGRVVKTIIATVPHEPDTGEINRVSSLLKLYNFRKCGHLYQMGFKYGKKVDVSIFQYITTETIEANLKPTTPL</sequence>
<feature type="non-terminal residue" evidence="1">
    <location>
        <position position="444"/>
    </location>
</feature>
<protein>
    <submittedName>
        <fullName evidence="1">Uncharacterized protein</fullName>
    </submittedName>
</protein>
<reference evidence="1" key="1">
    <citation type="journal article" date="2020" name="Stud. Mycol.">
        <title>101 Dothideomycetes genomes: a test case for predicting lifestyles and emergence of pathogens.</title>
        <authorList>
            <person name="Haridas S."/>
            <person name="Albert R."/>
            <person name="Binder M."/>
            <person name="Bloem J."/>
            <person name="Labutti K."/>
            <person name="Salamov A."/>
            <person name="Andreopoulos B."/>
            <person name="Baker S."/>
            <person name="Barry K."/>
            <person name="Bills G."/>
            <person name="Bluhm B."/>
            <person name="Cannon C."/>
            <person name="Castanera R."/>
            <person name="Culley D."/>
            <person name="Daum C."/>
            <person name="Ezra D."/>
            <person name="Gonzalez J."/>
            <person name="Henrissat B."/>
            <person name="Kuo A."/>
            <person name="Liang C."/>
            <person name="Lipzen A."/>
            <person name="Lutzoni F."/>
            <person name="Magnuson J."/>
            <person name="Mondo S."/>
            <person name="Nolan M."/>
            <person name="Ohm R."/>
            <person name="Pangilinan J."/>
            <person name="Park H.-J."/>
            <person name="Ramirez L."/>
            <person name="Alfaro M."/>
            <person name="Sun H."/>
            <person name="Tritt A."/>
            <person name="Yoshinaga Y."/>
            <person name="Zwiers L.-H."/>
            <person name="Turgeon B."/>
            <person name="Goodwin S."/>
            <person name="Spatafora J."/>
            <person name="Crous P."/>
            <person name="Grigoriev I."/>
        </authorList>
    </citation>
    <scope>NUCLEOTIDE SEQUENCE</scope>
    <source>
        <strain evidence="1">ATCC 200398</strain>
    </source>
</reference>
<accession>A0ACB6QJZ7</accession>
<proteinExistence type="predicted"/>
<evidence type="ECO:0000313" key="1">
    <source>
        <dbReference type="EMBL" id="KAF2466447.1"/>
    </source>
</evidence>
<comment type="caution">
    <text evidence="1">The sequence shown here is derived from an EMBL/GenBank/DDBJ whole genome shotgun (WGS) entry which is preliminary data.</text>
</comment>
<organism evidence="1 2">
    <name type="scientific">Lindgomyces ingoldianus</name>
    <dbReference type="NCBI Taxonomy" id="673940"/>
    <lineage>
        <taxon>Eukaryota</taxon>
        <taxon>Fungi</taxon>
        <taxon>Dikarya</taxon>
        <taxon>Ascomycota</taxon>
        <taxon>Pezizomycotina</taxon>
        <taxon>Dothideomycetes</taxon>
        <taxon>Pleosporomycetidae</taxon>
        <taxon>Pleosporales</taxon>
        <taxon>Lindgomycetaceae</taxon>
        <taxon>Lindgomyces</taxon>
    </lineage>
</organism>
<name>A0ACB6QJZ7_9PLEO</name>
<dbReference type="Proteomes" id="UP000799755">
    <property type="component" value="Unassembled WGS sequence"/>
</dbReference>
<feature type="non-terminal residue" evidence="1">
    <location>
        <position position="1"/>
    </location>
</feature>
<gene>
    <name evidence="1" type="ORF">BDR25DRAFT_187625</name>
</gene>